<dbReference type="EMBL" id="VOHS01000004">
    <property type="protein sequence ID" value="TWW01609.1"/>
    <property type="molecule type" value="Genomic_DNA"/>
</dbReference>
<evidence type="ECO:0000256" key="1">
    <source>
        <dbReference type="ARBA" id="ARBA00022801"/>
    </source>
</evidence>
<protein>
    <submittedName>
        <fullName evidence="3">Alpha/beta hydrolase</fullName>
    </submittedName>
</protein>
<dbReference type="OrthoDB" id="9799612at2"/>
<feature type="domain" description="AB hydrolase-1" evidence="2">
    <location>
        <begin position="42"/>
        <end position="286"/>
    </location>
</feature>
<dbReference type="RefSeq" id="WP_146304330.1">
    <property type="nucleotide sequence ID" value="NZ_VOHS01000004.1"/>
</dbReference>
<dbReference type="InterPro" id="IPR051340">
    <property type="entry name" value="Haloalkane_dehalogenase"/>
</dbReference>
<dbReference type="Gene3D" id="3.40.50.1820">
    <property type="entry name" value="alpha/beta hydrolase"/>
    <property type="match status" value="1"/>
</dbReference>
<sequence>MAHATTTQPATKGIDISNVEYKTLTIEGQEIFYREAGSPDNPTVLLLHGYPTSSFMFRNLITALSGKYHLIAPDYPGFGNSSMPLVTEFEYTFDHLADIVDQFITAKGLTKYSLYVMDYGAPVGYRIATRHPERVQALLVQNGNAYEEGLSPFWDPIRAFWADPQHEENIKGMKATSQLDFTKWQYLTGVRDVAKISPDTWVHDQSKLDRPGNVDIQLALFYSYSSNPERYPEWQEFFRTYQPPTLITWGANDEIFPASGAKAYLKDLPDAELHLLDTGHFALEEDGTVITSLIDDFLTRKVK</sequence>
<accession>A0A5C6M0U5</accession>
<dbReference type="InterPro" id="IPR029058">
    <property type="entry name" value="AB_hydrolase_fold"/>
</dbReference>
<dbReference type="PRINTS" id="PR00111">
    <property type="entry name" value="ABHYDROLASE"/>
</dbReference>
<proteinExistence type="predicted"/>
<evidence type="ECO:0000313" key="3">
    <source>
        <dbReference type="EMBL" id="TWW01609.1"/>
    </source>
</evidence>
<comment type="caution">
    <text evidence="3">The sequence shown here is derived from an EMBL/GenBank/DDBJ whole genome shotgun (WGS) entry which is preliminary data.</text>
</comment>
<keyword evidence="4" id="KW-1185">Reference proteome</keyword>
<dbReference type="Proteomes" id="UP000318815">
    <property type="component" value="Unassembled WGS sequence"/>
</dbReference>
<evidence type="ECO:0000259" key="2">
    <source>
        <dbReference type="Pfam" id="PF00561"/>
    </source>
</evidence>
<dbReference type="InterPro" id="IPR000639">
    <property type="entry name" value="Epox_hydrolase-like"/>
</dbReference>
<evidence type="ECO:0000313" key="4">
    <source>
        <dbReference type="Proteomes" id="UP000318815"/>
    </source>
</evidence>
<reference evidence="3 4" key="1">
    <citation type="submission" date="2019-08" db="EMBL/GenBank/DDBJ databases">
        <title>Whole genome sequencing of chitin degrading bacteria Chitinophaga pinensis YS16.</title>
        <authorList>
            <person name="Singh R.P."/>
            <person name="Manchanda G."/>
            <person name="Maurya I.K."/>
            <person name="Joshi N.K."/>
            <person name="Srivastava A.K."/>
        </authorList>
    </citation>
    <scope>NUCLEOTIDE SEQUENCE [LARGE SCALE GENOMIC DNA]</scope>
    <source>
        <strain evidence="3 4">YS-16</strain>
    </source>
</reference>
<dbReference type="AlphaFoldDB" id="A0A5C6M0U5"/>
<dbReference type="Pfam" id="PF00561">
    <property type="entry name" value="Abhydrolase_1"/>
    <property type="match status" value="1"/>
</dbReference>
<dbReference type="PANTHER" id="PTHR42977:SF3">
    <property type="entry name" value="AB HYDROLASE-1 DOMAIN-CONTAINING PROTEIN"/>
    <property type="match status" value="1"/>
</dbReference>
<gene>
    <name evidence="3" type="ORF">FEF09_06325</name>
</gene>
<dbReference type="GO" id="GO:0004301">
    <property type="term" value="F:epoxide hydrolase activity"/>
    <property type="evidence" value="ECO:0007669"/>
    <property type="project" value="TreeGrafter"/>
</dbReference>
<keyword evidence="1 3" id="KW-0378">Hydrolase</keyword>
<dbReference type="PANTHER" id="PTHR42977">
    <property type="entry name" value="HYDROLASE-RELATED"/>
    <property type="match status" value="1"/>
</dbReference>
<dbReference type="PRINTS" id="PR00412">
    <property type="entry name" value="EPOXHYDRLASE"/>
</dbReference>
<dbReference type="InterPro" id="IPR000073">
    <property type="entry name" value="AB_hydrolase_1"/>
</dbReference>
<name>A0A5C6M0U5_9BACT</name>
<dbReference type="FunFam" id="3.40.50.1820:FF:000173">
    <property type="entry name" value="Alpha/beta hydrolase"/>
    <property type="match status" value="1"/>
</dbReference>
<dbReference type="SUPFAM" id="SSF53474">
    <property type="entry name" value="alpha/beta-Hydrolases"/>
    <property type="match status" value="1"/>
</dbReference>
<organism evidence="3 4">
    <name type="scientific">Chitinophaga pinensis</name>
    <dbReference type="NCBI Taxonomy" id="79329"/>
    <lineage>
        <taxon>Bacteria</taxon>
        <taxon>Pseudomonadati</taxon>
        <taxon>Bacteroidota</taxon>
        <taxon>Chitinophagia</taxon>
        <taxon>Chitinophagales</taxon>
        <taxon>Chitinophagaceae</taxon>
        <taxon>Chitinophaga</taxon>
    </lineage>
</organism>